<name>A0A821JJS5_9BILA</name>
<protein>
    <submittedName>
        <fullName evidence="2">Uncharacterized protein</fullName>
    </submittedName>
</protein>
<feature type="compositionally biased region" description="Polar residues" evidence="1">
    <location>
        <begin position="25"/>
        <end position="41"/>
    </location>
</feature>
<evidence type="ECO:0000313" key="2">
    <source>
        <dbReference type="EMBL" id="CAF4719779.1"/>
    </source>
</evidence>
<dbReference type="AlphaFoldDB" id="A0A821JJS5"/>
<evidence type="ECO:0000313" key="3">
    <source>
        <dbReference type="Proteomes" id="UP000663862"/>
    </source>
</evidence>
<feature type="compositionally biased region" description="Acidic residues" evidence="1">
    <location>
        <begin position="1"/>
        <end position="16"/>
    </location>
</feature>
<sequence length="101" mass="11647">SSTIENLDDDDDEDVYDPNKPTLFQKIQPQITNTTEQTSSKKSIDIPANTNTTEKIQGNDGQSLFLVCDYLQKFQQRRIHRKPNKRYSVKTRNSIARASQE</sequence>
<gene>
    <name evidence="2" type="ORF">TSG867_LOCUS34024</name>
</gene>
<organism evidence="2 3">
    <name type="scientific">Rotaria socialis</name>
    <dbReference type="NCBI Taxonomy" id="392032"/>
    <lineage>
        <taxon>Eukaryota</taxon>
        <taxon>Metazoa</taxon>
        <taxon>Spiralia</taxon>
        <taxon>Gnathifera</taxon>
        <taxon>Rotifera</taxon>
        <taxon>Eurotatoria</taxon>
        <taxon>Bdelloidea</taxon>
        <taxon>Philodinida</taxon>
        <taxon>Philodinidae</taxon>
        <taxon>Rotaria</taxon>
    </lineage>
</organism>
<proteinExistence type="predicted"/>
<evidence type="ECO:0000256" key="1">
    <source>
        <dbReference type="SAM" id="MobiDB-lite"/>
    </source>
</evidence>
<reference evidence="2" key="1">
    <citation type="submission" date="2021-02" db="EMBL/GenBank/DDBJ databases">
        <authorList>
            <person name="Nowell W R."/>
        </authorList>
    </citation>
    <scope>NUCLEOTIDE SEQUENCE</scope>
</reference>
<feature type="non-terminal residue" evidence="2">
    <location>
        <position position="1"/>
    </location>
</feature>
<dbReference type="Proteomes" id="UP000663862">
    <property type="component" value="Unassembled WGS sequence"/>
</dbReference>
<accession>A0A821JJS5</accession>
<feature type="region of interest" description="Disordered" evidence="1">
    <location>
        <begin position="1"/>
        <end position="55"/>
    </location>
</feature>
<dbReference type="EMBL" id="CAJOBQ010014150">
    <property type="protein sequence ID" value="CAF4719779.1"/>
    <property type="molecule type" value="Genomic_DNA"/>
</dbReference>
<comment type="caution">
    <text evidence="2">The sequence shown here is derived from an EMBL/GenBank/DDBJ whole genome shotgun (WGS) entry which is preliminary data.</text>
</comment>